<evidence type="ECO:0000256" key="4">
    <source>
        <dbReference type="ARBA" id="ARBA00022692"/>
    </source>
</evidence>
<evidence type="ECO:0000256" key="8">
    <source>
        <dbReference type="SAM" id="Phobius"/>
    </source>
</evidence>
<feature type="transmembrane region" description="Helical" evidence="8">
    <location>
        <begin position="95"/>
        <end position="122"/>
    </location>
</feature>
<evidence type="ECO:0000313" key="9">
    <source>
        <dbReference type="EMBL" id="SNB64268.1"/>
    </source>
</evidence>
<feature type="transmembrane region" description="Helical" evidence="8">
    <location>
        <begin position="12"/>
        <end position="30"/>
    </location>
</feature>
<reference evidence="10" key="1">
    <citation type="submission" date="2017-06" db="EMBL/GenBank/DDBJ databases">
        <authorList>
            <person name="Varghese N."/>
            <person name="Submissions S."/>
        </authorList>
    </citation>
    <scope>NUCLEOTIDE SEQUENCE [LARGE SCALE GENOMIC DNA]</scope>
    <source>
        <strain evidence="10">JAD2</strain>
    </source>
</reference>
<dbReference type="AlphaFoldDB" id="A0A212QWY7"/>
<protein>
    <recommendedName>
        <fullName evidence="11">Mannosyltransferase related to Gpi18</fullName>
    </recommendedName>
</protein>
<organism evidence="9 10">
    <name type="scientific">Thermoflexus hugenholtzii JAD2</name>
    <dbReference type="NCBI Taxonomy" id="877466"/>
    <lineage>
        <taxon>Bacteria</taxon>
        <taxon>Bacillati</taxon>
        <taxon>Chloroflexota</taxon>
        <taxon>Thermoflexia</taxon>
        <taxon>Thermoflexales</taxon>
        <taxon>Thermoflexaceae</taxon>
        <taxon>Thermoflexus</taxon>
    </lineage>
</organism>
<gene>
    <name evidence="9" type="ORF">SAMN02746019_00008010</name>
</gene>
<comment type="similarity">
    <text evidence="7">Belongs to the glycosyltransferase 87 family.</text>
</comment>
<keyword evidence="2" id="KW-1003">Cell membrane</keyword>
<feature type="transmembrane region" description="Helical" evidence="8">
    <location>
        <begin position="187"/>
        <end position="211"/>
    </location>
</feature>
<evidence type="ECO:0000256" key="5">
    <source>
        <dbReference type="ARBA" id="ARBA00022989"/>
    </source>
</evidence>
<dbReference type="GO" id="GO:0016758">
    <property type="term" value="F:hexosyltransferase activity"/>
    <property type="evidence" value="ECO:0007669"/>
    <property type="project" value="InterPro"/>
</dbReference>
<dbReference type="EMBL" id="FYEK01000027">
    <property type="protein sequence ID" value="SNB64268.1"/>
    <property type="molecule type" value="Genomic_DNA"/>
</dbReference>
<feature type="transmembrane region" description="Helical" evidence="8">
    <location>
        <begin position="356"/>
        <end position="373"/>
    </location>
</feature>
<feature type="transmembrane region" description="Helical" evidence="8">
    <location>
        <begin position="315"/>
        <end position="344"/>
    </location>
</feature>
<keyword evidence="10" id="KW-1185">Reference proteome</keyword>
<sequence length="404" mass="46603">MNYKMIQRLHNYPRLIFAVLWAAIGFDFLFRQGWQGGWGFILGTDFITLYGAGLLYRHNPTHLYDFQAQAHIQESLIAPTSYPGLNPFISPPYVAMFYSIFSVFSLPVAFLIWNILTLILVFHSTHQLYMIINDKTKSSGLTFWQMIILVLSFFPFALGWRVGQNHGLTLWLVTNILWWQRAGHPSLAGLLCSLLLYKPHFTLGFLILWMIWKEWAALLTFTATAILWIFIDILSGNLAIYWDYIRLQSLLLELPWIQGFPSFALITPYGLLATIFPVSAKPILTIFSTLQLLLFGIGLAWLAHSLRNLPFPNQIPAWIFAILYPLIAAPYVLIHDLVIIIPIFSFWSAWKPSYRLLYLIIFVYLGSFFLLFAGALLRVALLAFFPPIALILMIYDYLFSLKDR</sequence>
<feature type="transmembrane region" description="Helical" evidence="8">
    <location>
        <begin position="379"/>
        <end position="399"/>
    </location>
</feature>
<feature type="transmembrane region" description="Helical" evidence="8">
    <location>
        <begin position="283"/>
        <end position="303"/>
    </location>
</feature>
<evidence type="ECO:0000313" key="10">
    <source>
        <dbReference type="Proteomes" id="UP000197025"/>
    </source>
</evidence>
<proteinExistence type="inferred from homology"/>
<evidence type="ECO:0000256" key="6">
    <source>
        <dbReference type="ARBA" id="ARBA00023136"/>
    </source>
</evidence>
<feature type="transmembrane region" description="Helical" evidence="8">
    <location>
        <begin position="254"/>
        <end position="276"/>
    </location>
</feature>
<evidence type="ECO:0000256" key="1">
    <source>
        <dbReference type="ARBA" id="ARBA00004651"/>
    </source>
</evidence>
<feature type="transmembrane region" description="Helical" evidence="8">
    <location>
        <begin position="218"/>
        <end position="242"/>
    </location>
</feature>
<keyword evidence="6 8" id="KW-0472">Membrane</keyword>
<dbReference type="GO" id="GO:0005886">
    <property type="term" value="C:plasma membrane"/>
    <property type="evidence" value="ECO:0007669"/>
    <property type="project" value="UniProtKB-SubCell"/>
</dbReference>
<dbReference type="InParanoid" id="A0A212QWY7"/>
<accession>A0A212QWY7</accession>
<dbReference type="Pfam" id="PF09594">
    <property type="entry name" value="GT87"/>
    <property type="match status" value="1"/>
</dbReference>
<name>A0A212QWY7_9CHLR</name>
<dbReference type="InterPro" id="IPR018584">
    <property type="entry name" value="GT87"/>
</dbReference>
<keyword evidence="4 8" id="KW-0812">Transmembrane</keyword>
<dbReference type="Proteomes" id="UP000197025">
    <property type="component" value="Unassembled WGS sequence"/>
</dbReference>
<keyword evidence="5 8" id="KW-1133">Transmembrane helix</keyword>
<dbReference type="RefSeq" id="WP_159461619.1">
    <property type="nucleotide sequence ID" value="NZ_FYEK01000027.1"/>
</dbReference>
<evidence type="ECO:0000256" key="7">
    <source>
        <dbReference type="ARBA" id="ARBA00024033"/>
    </source>
</evidence>
<feature type="transmembrane region" description="Helical" evidence="8">
    <location>
        <begin position="143"/>
        <end position="162"/>
    </location>
</feature>
<evidence type="ECO:0000256" key="3">
    <source>
        <dbReference type="ARBA" id="ARBA00022679"/>
    </source>
</evidence>
<evidence type="ECO:0000256" key="2">
    <source>
        <dbReference type="ARBA" id="ARBA00022475"/>
    </source>
</evidence>
<evidence type="ECO:0008006" key="11">
    <source>
        <dbReference type="Google" id="ProtNLM"/>
    </source>
</evidence>
<comment type="subcellular location">
    <subcellularLocation>
        <location evidence="1">Cell membrane</location>
        <topology evidence="1">Multi-pass membrane protein</topology>
    </subcellularLocation>
</comment>
<keyword evidence="3" id="KW-0808">Transferase</keyword>